<protein>
    <recommendedName>
        <fullName evidence="3">Secreted protein</fullName>
    </recommendedName>
</protein>
<accession>A0A7C8YAC4</accession>
<feature type="chain" id="PRO_5027565000" description="Secreted protein" evidence="1">
    <location>
        <begin position="22"/>
        <end position="108"/>
    </location>
</feature>
<feature type="signal peptide" evidence="1">
    <location>
        <begin position="1"/>
        <end position="21"/>
    </location>
</feature>
<keyword evidence="1" id="KW-0732">Signal</keyword>
<proteinExistence type="predicted"/>
<sequence length="108" mass="12395">MCPCWMMTRSLFFLISPSLLPRCPSFFYRRSRVYTTGFSSLLGLASFRVRNSGESWAISERVWSKDRNQPALSDHFLGLTRSLASNLCKRCPFCANIPMPESIQPHKT</sequence>
<organism evidence="2">
    <name type="scientific">Opuntia streptacantha</name>
    <name type="common">Prickly pear cactus</name>
    <name type="synonym">Opuntia cardona</name>
    <dbReference type="NCBI Taxonomy" id="393608"/>
    <lineage>
        <taxon>Eukaryota</taxon>
        <taxon>Viridiplantae</taxon>
        <taxon>Streptophyta</taxon>
        <taxon>Embryophyta</taxon>
        <taxon>Tracheophyta</taxon>
        <taxon>Spermatophyta</taxon>
        <taxon>Magnoliopsida</taxon>
        <taxon>eudicotyledons</taxon>
        <taxon>Gunneridae</taxon>
        <taxon>Pentapetalae</taxon>
        <taxon>Caryophyllales</taxon>
        <taxon>Cactineae</taxon>
        <taxon>Cactaceae</taxon>
        <taxon>Opuntioideae</taxon>
        <taxon>Opuntia</taxon>
    </lineage>
</organism>
<name>A0A7C8YAC4_OPUST</name>
<dbReference type="AlphaFoldDB" id="A0A7C8YAC4"/>
<reference evidence="2" key="1">
    <citation type="journal article" date="2013" name="J. Plant Res.">
        <title>Effect of fungi and light on seed germination of three Opuntia species from semiarid lands of central Mexico.</title>
        <authorList>
            <person name="Delgado-Sanchez P."/>
            <person name="Jimenez-Bremont J.F."/>
            <person name="Guerrero-Gonzalez Mde L."/>
            <person name="Flores J."/>
        </authorList>
    </citation>
    <scope>NUCLEOTIDE SEQUENCE</scope>
    <source>
        <tissue evidence="2">Cladode</tissue>
    </source>
</reference>
<reference evidence="2" key="2">
    <citation type="submission" date="2020-07" db="EMBL/GenBank/DDBJ databases">
        <authorList>
            <person name="Vera ALvarez R."/>
            <person name="Arias-Moreno D.M."/>
            <person name="Jimenez-Jacinto V."/>
            <person name="Jimenez-Bremont J.F."/>
            <person name="Swaminathan K."/>
            <person name="Moose S.P."/>
            <person name="Guerrero-Gonzalez M.L."/>
            <person name="Marino-Ramirez L."/>
            <person name="Landsman D."/>
            <person name="Rodriguez-Kessler M."/>
            <person name="Delgado-Sanchez P."/>
        </authorList>
    </citation>
    <scope>NUCLEOTIDE SEQUENCE</scope>
    <source>
        <tissue evidence="2">Cladode</tissue>
    </source>
</reference>
<evidence type="ECO:0000313" key="2">
    <source>
        <dbReference type="EMBL" id="MBA4613956.1"/>
    </source>
</evidence>
<evidence type="ECO:0008006" key="3">
    <source>
        <dbReference type="Google" id="ProtNLM"/>
    </source>
</evidence>
<evidence type="ECO:0000256" key="1">
    <source>
        <dbReference type="SAM" id="SignalP"/>
    </source>
</evidence>
<dbReference type="EMBL" id="GISG01000037">
    <property type="protein sequence ID" value="MBA4613956.1"/>
    <property type="molecule type" value="Transcribed_RNA"/>
</dbReference>